<evidence type="ECO:0000313" key="2">
    <source>
        <dbReference type="Proteomes" id="UP000190274"/>
    </source>
</evidence>
<dbReference type="Proteomes" id="UP000190274">
    <property type="component" value="Chromosome D"/>
</dbReference>
<sequence length="145" mass="16780">MPTFRMKRPRSPDSAGISNYKRQRLIEDLQNLSISDKSPSTPVAGVTTAKVVPDALNDEIWKAVSGQRTAGDDIYGQLWSRIRSSNLQVIKWYDGPKLVYLSWLFWFQRETNSKEMEVEDIYHDQNTHNEGNYNGYGFEPMLIDF</sequence>
<dbReference type="OrthoDB" id="4070021at2759"/>
<dbReference type="AlphaFoldDB" id="A0A1G4J588"/>
<reference evidence="1 2" key="1">
    <citation type="submission" date="2016-03" db="EMBL/GenBank/DDBJ databases">
        <authorList>
            <person name="Devillers H."/>
        </authorList>
    </citation>
    <scope>NUCLEOTIDE SEQUENCE [LARGE SCALE GENOMIC DNA]</scope>
    <source>
        <strain evidence="1">CBS 10888</strain>
    </source>
</reference>
<protein>
    <submittedName>
        <fullName evidence="1">LADA_0D04698g1_1</fullName>
    </submittedName>
</protein>
<proteinExistence type="predicted"/>
<evidence type="ECO:0000313" key="1">
    <source>
        <dbReference type="EMBL" id="SCU84927.1"/>
    </source>
</evidence>
<name>A0A1G4J588_9SACH</name>
<keyword evidence="2" id="KW-1185">Reference proteome</keyword>
<gene>
    <name evidence="1" type="ORF">LADA_0D04698G</name>
</gene>
<dbReference type="EMBL" id="LT598454">
    <property type="protein sequence ID" value="SCU84927.1"/>
    <property type="molecule type" value="Genomic_DNA"/>
</dbReference>
<accession>A0A1G4J588</accession>
<organism evidence="1 2">
    <name type="scientific">Lachancea dasiensis</name>
    <dbReference type="NCBI Taxonomy" id="1072105"/>
    <lineage>
        <taxon>Eukaryota</taxon>
        <taxon>Fungi</taxon>
        <taxon>Dikarya</taxon>
        <taxon>Ascomycota</taxon>
        <taxon>Saccharomycotina</taxon>
        <taxon>Saccharomycetes</taxon>
        <taxon>Saccharomycetales</taxon>
        <taxon>Saccharomycetaceae</taxon>
        <taxon>Lachancea</taxon>
    </lineage>
</organism>